<reference evidence="2 3" key="1">
    <citation type="submission" date="2016-06" db="EMBL/GenBank/DDBJ databases">
        <title>Evolution of pathogenesis and genome organization in the Tremellales.</title>
        <authorList>
            <person name="Cuomo C."/>
            <person name="Litvintseva A."/>
            <person name="Heitman J."/>
            <person name="Chen Y."/>
            <person name="Sun S."/>
            <person name="Springer D."/>
            <person name="Dromer F."/>
            <person name="Young S."/>
            <person name="Zeng Q."/>
            <person name="Chapman S."/>
            <person name="Gujja S."/>
            <person name="Saif S."/>
            <person name="Birren B."/>
        </authorList>
    </citation>
    <scope>NUCLEOTIDE SEQUENCE [LARGE SCALE GENOMIC DNA]</scope>
    <source>
        <strain evidence="2 3">CBS 7118</strain>
    </source>
</reference>
<organism evidence="2 3">
    <name type="scientific">Cryptococcus wingfieldii CBS 7118</name>
    <dbReference type="NCBI Taxonomy" id="1295528"/>
    <lineage>
        <taxon>Eukaryota</taxon>
        <taxon>Fungi</taxon>
        <taxon>Dikarya</taxon>
        <taxon>Basidiomycota</taxon>
        <taxon>Agaricomycotina</taxon>
        <taxon>Tremellomycetes</taxon>
        <taxon>Tremellales</taxon>
        <taxon>Cryptococcaceae</taxon>
        <taxon>Cryptococcus</taxon>
    </lineage>
</organism>
<dbReference type="InterPro" id="IPR011333">
    <property type="entry name" value="SKP1/BTB/POZ_sf"/>
</dbReference>
<proteinExistence type="predicted"/>
<feature type="compositionally biased region" description="Polar residues" evidence="1">
    <location>
        <begin position="20"/>
        <end position="29"/>
    </location>
</feature>
<dbReference type="AlphaFoldDB" id="A0A1E3JM16"/>
<evidence type="ECO:0008006" key="4">
    <source>
        <dbReference type="Google" id="ProtNLM"/>
    </source>
</evidence>
<name>A0A1E3JM16_9TREE</name>
<feature type="region of interest" description="Disordered" evidence="1">
    <location>
        <begin position="1"/>
        <end position="36"/>
    </location>
</feature>
<evidence type="ECO:0000313" key="3">
    <source>
        <dbReference type="Proteomes" id="UP000094819"/>
    </source>
</evidence>
<keyword evidence="3" id="KW-1185">Reference proteome</keyword>
<dbReference type="Proteomes" id="UP000094819">
    <property type="component" value="Unassembled WGS sequence"/>
</dbReference>
<evidence type="ECO:0000256" key="1">
    <source>
        <dbReference type="SAM" id="MobiDB-lite"/>
    </source>
</evidence>
<sequence length="282" mass="31242">MASPTEETRKKRKTTGDTTSAGPSPTPSKSEPLLHHHSSADGDILLVSSNGTGFLIESYMLKAHSSVFRDMLSSNDLLPSHSSSPSERARLDLSGDTENAATVKTVLSILDDGLTLRALVDDLKSQSIPVLHNMLHFAQEWDMPFLSNHVQSILSKALQHPDDLIRQVAEERLSPGDIFILAARSEMPHLARLAVARMSYWFDESDRPEKGASPPIYTHWWHPGIKVGAASYPCIKPSAFAMIPNKYMWSLLESGHPTIDKSERGDEFLQSIDSHDYCFHGL</sequence>
<comment type="caution">
    <text evidence="2">The sequence shown here is derived from an EMBL/GenBank/DDBJ whole genome shotgun (WGS) entry which is preliminary data.</text>
</comment>
<dbReference type="GeneID" id="30191804"/>
<gene>
    <name evidence="2" type="ORF">L198_02591</name>
</gene>
<protein>
    <recommendedName>
        <fullName evidence="4">BTB domain-containing protein</fullName>
    </recommendedName>
</protein>
<dbReference type="EMBL" id="AWGH01000006">
    <property type="protein sequence ID" value="ODO01863.1"/>
    <property type="molecule type" value="Genomic_DNA"/>
</dbReference>
<dbReference type="OrthoDB" id="2596482at2759"/>
<accession>A0A1E3JM16</accession>
<dbReference type="RefSeq" id="XP_019033115.1">
    <property type="nucleotide sequence ID" value="XM_019174736.1"/>
</dbReference>
<evidence type="ECO:0000313" key="2">
    <source>
        <dbReference type="EMBL" id="ODO01863.1"/>
    </source>
</evidence>
<dbReference type="Gene3D" id="3.30.710.10">
    <property type="entry name" value="Potassium Channel Kv1.1, Chain A"/>
    <property type="match status" value="1"/>
</dbReference>